<feature type="region of interest" description="Disordered" evidence="1">
    <location>
        <begin position="86"/>
        <end position="174"/>
    </location>
</feature>
<dbReference type="Proteomes" id="UP000607653">
    <property type="component" value="Unassembled WGS sequence"/>
</dbReference>
<dbReference type="AlphaFoldDB" id="A0A822Z1P6"/>
<organism evidence="2 3">
    <name type="scientific">Nelumbo nucifera</name>
    <name type="common">Sacred lotus</name>
    <dbReference type="NCBI Taxonomy" id="4432"/>
    <lineage>
        <taxon>Eukaryota</taxon>
        <taxon>Viridiplantae</taxon>
        <taxon>Streptophyta</taxon>
        <taxon>Embryophyta</taxon>
        <taxon>Tracheophyta</taxon>
        <taxon>Spermatophyta</taxon>
        <taxon>Magnoliopsida</taxon>
        <taxon>Proteales</taxon>
        <taxon>Nelumbonaceae</taxon>
        <taxon>Nelumbo</taxon>
    </lineage>
</organism>
<evidence type="ECO:0000313" key="3">
    <source>
        <dbReference type="Proteomes" id="UP000607653"/>
    </source>
</evidence>
<evidence type="ECO:0000256" key="1">
    <source>
        <dbReference type="SAM" id="MobiDB-lite"/>
    </source>
</evidence>
<feature type="compositionally biased region" description="Low complexity" evidence="1">
    <location>
        <begin position="122"/>
        <end position="131"/>
    </location>
</feature>
<dbReference type="EMBL" id="DUZY01000005">
    <property type="protein sequence ID" value="DAD38922.1"/>
    <property type="molecule type" value="Genomic_DNA"/>
</dbReference>
<comment type="caution">
    <text evidence="2">The sequence shown here is derived from an EMBL/GenBank/DDBJ whole genome shotgun (WGS) entry which is preliminary data.</text>
</comment>
<evidence type="ECO:0000313" key="2">
    <source>
        <dbReference type="EMBL" id="DAD38922.1"/>
    </source>
</evidence>
<keyword evidence="3" id="KW-1185">Reference proteome</keyword>
<name>A0A822Z1P6_NELNU</name>
<accession>A0A822Z1P6</accession>
<gene>
    <name evidence="2" type="ORF">HUJ06_013244</name>
</gene>
<reference evidence="2 3" key="1">
    <citation type="journal article" date="2020" name="Mol. Biol. Evol.">
        <title>Distinct Expression and Methylation Patterns for Genes with Different Fates following a Single Whole-Genome Duplication in Flowering Plants.</title>
        <authorList>
            <person name="Shi T."/>
            <person name="Rahmani R.S."/>
            <person name="Gugger P.F."/>
            <person name="Wang M."/>
            <person name="Li H."/>
            <person name="Zhang Y."/>
            <person name="Li Z."/>
            <person name="Wang Q."/>
            <person name="Van de Peer Y."/>
            <person name="Marchal K."/>
            <person name="Chen J."/>
        </authorList>
    </citation>
    <scope>NUCLEOTIDE SEQUENCE [LARGE SCALE GENOMIC DNA]</scope>
    <source>
        <tissue evidence="2">Leaf</tissue>
    </source>
</reference>
<feature type="compositionally biased region" description="Polar residues" evidence="1">
    <location>
        <begin position="99"/>
        <end position="114"/>
    </location>
</feature>
<proteinExistence type="predicted"/>
<protein>
    <submittedName>
        <fullName evidence="2">Uncharacterized protein</fullName>
    </submittedName>
</protein>
<sequence>MRDISPSVNRELIGWMFHVPSGFIRSETLMLLLSMFSRFIPLGLPPPTLFTGMFLKIKDKRVWLYFCYDNLTKMCAYCGLLDQQASDPAPDPDPNPNPETQQASLTPLNLNPQTPFHEGDLLESSSEGLGLPIQASPPMNLATPSGKRYRTPTASSSMKSKKKKITKLHQMYDL</sequence>